<protein>
    <recommendedName>
        <fullName evidence="3">HEPN domain-containing protein</fullName>
    </recommendedName>
</protein>
<reference evidence="1 2" key="1">
    <citation type="submission" date="2018-08" db="EMBL/GenBank/DDBJ databases">
        <title>A genome reference for cultivated species of the human gut microbiota.</title>
        <authorList>
            <person name="Zou Y."/>
            <person name="Xue W."/>
            <person name="Luo G."/>
        </authorList>
    </citation>
    <scope>NUCLEOTIDE SEQUENCE [LARGE SCALE GENOMIC DNA]</scope>
    <source>
        <strain evidence="1 2">TF09-3</strain>
    </source>
</reference>
<evidence type="ECO:0000313" key="2">
    <source>
        <dbReference type="Proteomes" id="UP000261324"/>
    </source>
</evidence>
<evidence type="ECO:0008006" key="3">
    <source>
        <dbReference type="Google" id="ProtNLM"/>
    </source>
</evidence>
<gene>
    <name evidence="1" type="ORF">DXC93_07625</name>
</gene>
<proteinExistence type="predicted"/>
<accession>A0A3E4PVL2</accession>
<dbReference type="Proteomes" id="UP000261324">
    <property type="component" value="Unassembled WGS sequence"/>
</dbReference>
<name>A0A3E4PVL2_9FIRM</name>
<comment type="caution">
    <text evidence="1">The sequence shown here is derived from an EMBL/GenBank/DDBJ whole genome shotgun (WGS) entry which is preliminary data.</text>
</comment>
<sequence>MEFLRAQGYKLSYKDGLQLDGAFSAAHINYGKLPEFNGVDSKNVAKNSRKNSISSKNHIEDIFEALDSFNGTEKDFKKADRIELWKNYWLEYVNAFDKLTNILPKSIVTAYTGRQAIELGFKYLLVQKDVKEEELKTHDLKKLSDLLNSKNIFAEEYMEEIPDFCEKYCQMIEGENVEYFRYPEYGKNTYFAGNQLDIEWLSYNFALHIWQK</sequence>
<evidence type="ECO:0000313" key="1">
    <source>
        <dbReference type="EMBL" id="RGK83855.1"/>
    </source>
</evidence>
<dbReference type="Gene3D" id="1.20.120.330">
    <property type="entry name" value="Nucleotidyltransferases domain 2"/>
    <property type="match status" value="1"/>
</dbReference>
<dbReference type="AlphaFoldDB" id="A0A3E4PVL2"/>
<dbReference type="RefSeq" id="WP_117659761.1">
    <property type="nucleotide sequence ID" value="NZ_QSRA01000008.1"/>
</dbReference>
<dbReference type="EMBL" id="QSRA01000008">
    <property type="protein sequence ID" value="RGK83855.1"/>
    <property type="molecule type" value="Genomic_DNA"/>
</dbReference>
<organism evidence="1 2">
    <name type="scientific">Dorea formicigenerans</name>
    <dbReference type="NCBI Taxonomy" id="39486"/>
    <lineage>
        <taxon>Bacteria</taxon>
        <taxon>Bacillati</taxon>
        <taxon>Bacillota</taxon>
        <taxon>Clostridia</taxon>
        <taxon>Lachnospirales</taxon>
        <taxon>Lachnospiraceae</taxon>
        <taxon>Dorea</taxon>
    </lineage>
</organism>